<evidence type="ECO:0000313" key="3">
    <source>
        <dbReference type="Proteomes" id="UP000244962"/>
    </source>
</evidence>
<reference evidence="3" key="1">
    <citation type="submission" date="2018-04" db="EMBL/GenBank/DDBJ databases">
        <authorList>
            <person name="Liu S."/>
            <person name="Wang Z."/>
            <person name="Li J."/>
        </authorList>
    </citation>
    <scope>NUCLEOTIDE SEQUENCE [LARGE SCALE GENOMIC DNA]</scope>
    <source>
        <strain evidence="3">622</strain>
    </source>
</reference>
<organism evidence="2 3">
    <name type="scientific">Mycetocola zhujimingii</name>
    <dbReference type="NCBI Taxonomy" id="2079792"/>
    <lineage>
        <taxon>Bacteria</taxon>
        <taxon>Bacillati</taxon>
        <taxon>Actinomycetota</taxon>
        <taxon>Actinomycetes</taxon>
        <taxon>Micrococcales</taxon>
        <taxon>Microbacteriaceae</taxon>
        <taxon>Mycetocola</taxon>
    </lineage>
</organism>
<proteinExistence type="predicted"/>
<comment type="caution">
    <text evidence="2">The sequence shown here is derived from an EMBL/GenBank/DDBJ whole genome shotgun (WGS) entry which is preliminary data.</text>
</comment>
<dbReference type="Proteomes" id="UP000244962">
    <property type="component" value="Unassembled WGS sequence"/>
</dbReference>
<accession>A0A2U1TA83</accession>
<dbReference type="RefSeq" id="WP_108963672.1">
    <property type="nucleotide sequence ID" value="NZ_QEFB01000018.1"/>
</dbReference>
<protein>
    <submittedName>
        <fullName evidence="2">Uncharacterized protein</fullName>
    </submittedName>
</protein>
<evidence type="ECO:0000256" key="1">
    <source>
        <dbReference type="SAM" id="Phobius"/>
    </source>
</evidence>
<keyword evidence="1" id="KW-1133">Transmembrane helix</keyword>
<gene>
    <name evidence="2" type="ORF">DF223_14200</name>
</gene>
<name>A0A2U1TA83_9MICO</name>
<feature type="transmembrane region" description="Helical" evidence="1">
    <location>
        <begin position="112"/>
        <end position="135"/>
    </location>
</feature>
<dbReference type="EMBL" id="QEFB01000018">
    <property type="protein sequence ID" value="PWC04599.1"/>
    <property type="molecule type" value="Genomic_DNA"/>
</dbReference>
<keyword evidence="3" id="KW-1185">Reference proteome</keyword>
<evidence type="ECO:0000313" key="2">
    <source>
        <dbReference type="EMBL" id="PWC04599.1"/>
    </source>
</evidence>
<feature type="transmembrane region" description="Helical" evidence="1">
    <location>
        <begin position="50"/>
        <end position="73"/>
    </location>
</feature>
<keyword evidence="1" id="KW-0812">Transmembrane</keyword>
<dbReference type="AlphaFoldDB" id="A0A2U1TA83"/>
<keyword evidence="1" id="KW-0472">Membrane</keyword>
<sequence>MFRRYRRIAWQSPLVGFVVSAGLFLLIVLPSAIGQPWRFSLGETVRSILTWGLIGVAVALTALLGGVVAIAILDRGLTHTSLFRVSWAGIGAGLAVCAGWLIVGLIESAPGWLGGYLMLGAVAGIIAAIAAAALVNRAERRAADAPLAHPLDADRPDLSVGEQSA</sequence>
<feature type="transmembrane region" description="Helical" evidence="1">
    <location>
        <begin position="85"/>
        <end position="106"/>
    </location>
</feature>